<feature type="region of interest" description="Disordered" evidence="1">
    <location>
        <begin position="1"/>
        <end position="34"/>
    </location>
</feature>
<reference evidence="2" key="3">
    <citation type="submission" date="2025-09" db="UniProtKB">
        <authorList>
            <consortium name="Ensembl"/>
        </authorList>
    </citation>
    <scope>IDENTIFICATION</scope>
</reference>
<dbReference type="Ensembl" id="ENSAPLT00000041999.1">
    <property type="protein sequence ID" value="ENSAPLP00000029943.1"/>
    <property type="gene ID" value="ENSAPLG00000030838.1"/>
</dbReference>
<accession>A0A493TVL8</accession>
<name>A0A493TVL8_ANAPP</name>
<sequence length="89" mass="9461">VTMKPPPELHQLSLGSSPGGRGGRGGGSSNTQQGIGGPSIYHAVEVVFLEFFFWGSKGVLSDAWGRKPSYSFLHLCPNSIVDNKSMVVL</sequence>
<feature type="compositionally biased region" description="Gly residues" evidence="1">
    <location>
        <begin position="17"/>
        <end position="28"/>
    </location>
</feature>
<keyword evidence="3" id="KW-1185">Reference proteome</keyword>
<evidence type="ECO:0000313" key="3">
    <source>
        <dbReference type="Proteomes" id="UP000016666"/>
    </source>
</evidence>
<reference evidence="2 3" key="1">
    <citation type="submission" date="2017-10" db="EMBL/GenBank/DDBJ databases">
        <title>A new Pekin duck reference genome.</title>
        <authorList>
            <person name="Hou Z.-C."/>
            <person name="Zhou Z.-K."/>
            <person name="Zhu F."/>
            <person name="Hou S.-S."/>
        </authorList>
    </citation>
    <scope>NUCLEOTIDE SEQUENCE [LARGE SCALE GENOMIC DNA]</scope>
</reference>
<protein>
    <submittedName>
        <fullName evidence="2">Uncharacterized protein</fullName>
    </submittedName>
</protein>
<dbReference type="AlphaFoldDB" id="A0A493TVL8"/>
<evidence type="ECO:0000256" key="1">
    <source>
        <dbReference type="SAM" id="MobiDB-lite"/>
    </source>
</evidence>
<proteinExistence type="predicted"/>
<evidence type="ECO:0000313" key="2">
    <source>
        <dbReference type="Ensembl" id="ENSAPLP00000029943.1"/>
    </source>
</evidence>
<dbReference type="Proteomes" id="UP000016666">
    <property type="component" value="Chromosome 15"/>
</dbReference>
<organism evidence="2 3">
    <name type="scientific">Anas platyrhynchos platyrhynchos</name>
    <name type="common">Northern mallard</name>
    <dbReference type="NCBI Taxonomy" id="8840"/>
    <lineage>
        <taxon>Eukaryota</taxon>
        <taxon>Metazoa</taxon>
        <taxon>Chordata</taxon>
        <taxon>Craniata</taxon>
        <taxon>Vertebrata</taxon>
        <taxon>Euteleostomi</taxon>
        <taxon>Archelosauria</taxon>
        <taxon>Archosauria</taxon>
        <taxon>Dinosauria</taxon>
        <taxon>Saurischia</taxon>
        <taxon>Theropoda</taxon>
        <taxon>Coelurosauria</taxon>
        <taxon>Aves</taxon>
        <taxon>Neognathae</taxon>
        <taxon>Galloanserae</taxon>
        <taxon>Anseriformes</taxon>
        <taxon>Anatidae</taxon>
        <taxon>Anatinae</taxon>
        <taxon>Anas</taxon>
    </lineage>
</organism>
<reference evidence="2" key="2">
    <citation type="submission" date="2025-08" db="UniProtKB">
        <authorList>
            <consortium name="Ensembl"/>
        </authorList>
    </citation>
    <scope>IDENTIFICATION</scope>
</reference>